<proteinExistence type="predicted"/>
<organism evidence="1 2">
    <name type="scientific">Dothistroma septosporum (strain NZE10 / CBS 128990)</name>
    <name type="common">Red band needle blight fungus</name>
    <name type="synonym">Mycosphaerella pini</name>
    <dbReference type="NCBI Taxonomy" id="675120"/>
    <lineage>
        <taxon>Eukaryota</taxon>
        <taxon>Fungi</taxon>
        <taxon>Dikarya</taxon>
        <taxon>Ascomycota</taxon>
        <taxon>Pezizomycotina</taxon>
        <taxon>Dothideomycetes</taxon>
        <taxon>Dothideomycetidae</taxon>
        <taxon>Mycosphaerellales</taxon>
        <taxon>Mycosphaerellaceae</taxon>
        <taxon>Dothistroma</taxon>
    </lineage>
</organism>
<gene>
    <name evidence="1" type="ORF">DOTSEDRAFT_71032</name>
</gene>
<protein>
    <submittedName>
        <fullName evidence="1">Uncharacterized protein</fullName>
    </submittedName>
</protein>
<reference evidence="2" key="1">
    <citation type="journal article" date="2012" name="PLoS Genet.">
        <title>The genomes of the fungal plant pathogens Cladosporium fulvum and Dothistroma septosporum reveal adaptation to different hosts and lifestyles but also signatures of common ancestry.</title>
        <authorList>
            <person name="de Wit P.J.G.M."/>
            <person name="van der Burgt A."/>
            <person name="Oekmen B."/>
            <person name="Stergiopoulos I."/>
            <person name="Abd-Elsalam K.A."/>
            <person name="Aerts A.L."/>
            <person name="Bahkali A.H."/>
            <person name="Beenen H.G."/>
            <person name="Chettri P."/>
            <person name="Cox M.P."/>
            <person name="Datema E."/>
            <person name="de Vries R.P."/>
            <person name="Dhillon B."/>
            <person name="Ganley A.R."/>
            <person name="Griffiths S.A."/>
            <person name="Guo Y."/>
            <person name="Hamelin R.C."/>
            <person name="Henrissat B."/>
            <person name="Kabir M.S."/>
            <person name="Jashni M.K."/>
            <person name="Kema G."/>
            <person name="Klaubauf S."/>
            <person name="Lapidus A."/>
            <person name="Levasseur A."/>
            <person name="Lindquist E."/>
            <person name="Mehrabi R."/>
            <person name="Ohm R.A."/>
            <person name="Owen T.J."/>
            <person name="Salamov A."/>
            <person name="Schwelm A."/>
            <person name="Schijlen E."/>
            <person name="Sun H."/>
            <person name="van den Burg H.A."/>
            <person name="van Ham R.C.H.J."/>
            <person name="Zhang S."/>
            <person name="Goodwin S.B."/>
            <person name="Grigoriev I.V."/>
            <person name="Collemare J."/>
            <person name="Bradshaw R.E."/>
        </authorList>
    </citation>
    <scope>NUCLEOTIDE SEQUENCE [LARGE SCALE GENOMIC DNA]</scope>
    <source>
        <strain evidence="2">NZE10 / CBS 128990</strain>
    </source>
</reference>
<dbReference type="EMBL" id="KB446538">
    <property type="protein sequence ID" value="EME45173.1"/>
    <property type="molecule type" value="Genomic_DNA"/>
</dbReference>
<name>N1PQF0_DOTSN</name>
<dbReference type="HOGENOM" id="CLU_1441024_0_0_1"/>
<keyword evidence="2" id="KW-1185">Reference proteome</keyword>
<reference evidence="1 2" key="2">
    <citation type="journal article" date="2012" name="PLoS Pathog.">
        <title>Diverse lifestyles and strategies of plant pathogenesis encoded in the genomes of eighteen Dothideomycetes fungi.</title>
        <authorList>
            <person name="Ohm R.A."/>
            <person name="Feau N."/>
            <person name="Henrissat B."/>
            <person name="Schoch C.L."/>
            <person name="Horwitz B.A."/>
            <person name="Barry K.W."/>
            <person name="Condon B.J."/>
            <person name="Copeland A.C."/>
            <person name="Dhillon B."/>
            <person name="Glaser F."/>
            <person name="Hesse C.N."/>
            <person name="Kosti I."/>
            <person name="LaButti K."/>
            <person name="Lindquist E.A."/>
            <person name="Lucas S."/>
            <person name="Salamov A.A."/>
            <person name="Bradshaw R.E."/>
            <person name="Ciuffetti L."/>
            <person name="Hamelin R.C."/>
            <person name="Kema G.H.J."/>
            <person name="Lawrence C."/>
            <person name="Scott J.A."/>
            <person name="Spatafora J.W."/>
            <person name="Turgeon B.G."/>
            <person name="de Wit P.J.G.M."/>
            <person name="Zhong S."/>
            <person name="Goodwin S.B."/>
            <person name="Grigoriev I.V."/>
        </authorList>
    </citation>
    <scope>NUCLEOTIDE SEQUENCE [LARGE SCALE GENOMIC DNA]</scope>
    <source>
        <strain evidence="2">NZE10 / CBS 128990</strain>
    </source>
</reference>
<evidence type="ECO:0000313" key="1">
    <source>
        <dbReference type="EMBL" id="EME45173.1"/>
    </source>
</evidence>
<evidence type="ECO:0000313" key="2">
    <source>
        <dbReference type="Proteomes" id="UP000016933"/>
    </source>
</evidence>
<sequence length="188" mass="20788">MFHQTSYDQNDRKVIPAIQTFLSADNRVPELTYLIKSPCSGIRSLWSCPFPATRSRICNVASRKSRSSTDRAQAALQSIDKARSVLISTLEDIHTTKLEVGMLPNLASGGDSSVLCSGGLHFGMWHKLAFFPSAKRCKRSPNSSIKQILRGSKIRGFRRIVVCFSDRPPGMVSERKMLWGESVASALA</sequence>
<accession>N1PQF0</accession>
<dbReference type="AlphaFoldDB" id="N1PQF0"/>
<dbReference type="Proteomes" id="UP000016933">
    <property type="component" value="Unassembled WGS sequence"/>
</dbReference>